<accession>A0ACC6QHQ5</accession>
<sequence>MSETAHDRPLRRMQGEVAGAAASIGRAATATGRAAAHAVRHPQAVMDRVRHLPQTLPLVRQAVTPILTGRVGDWRGEYAYTLGEQAFVYGFPYIYNARLRHQWVTRPRDPATVPYAAVNHFWHAQRLLDASYRDGGCPNNDTLYSTAWVDLTDEPVILSHPDMGDRYFAFELMGITSDNFDYIGQRTTGSGAGHFAIVGPEWGGKLPDGVRRVATAPSPWILILGRTLVDGVGDVPAVQALQARYRLTPLSSFERAGRAGRAGRRGKGGEGADLATLPARRDVLEPVDVEQDPLGPWKTLNAMLAENPPPAHHRILLRQFAEVGIGPGLDVEAQPPVVKRSLIRAAAVGVSMLKQQMLGGEWAQVVNGWRYPPPEMGRFGDDFLKRAADQSLAGITANDPDEAVYLLNYDDAEGNKLSDGHYELRFAPGALPPVDAFWSLSAYDEDMNLIPNPADRYSVGDRTPGLTMDPDGGLTLHLQPTSPDVGREANWLPTPDSGTWFVILRMYRPHREVVDATWECPPLNRVGGRGEWTEVE</sequence>
<proteinExistence type="predicted"/>
<comment type="caution">
    <text evidence="1">The sequence shown here is derived from an EMBL/GenBank/DDBJ whole genome shotgun (WGS) entry which is preliminary data.</text>
</comment>
<reference evidence="1" key="1">
    <citation type="submission" date="2024-03" db="EMBL/GenBank/DDBJ databases">
        <title>Novel Streptomyces species of biotechnological and ecological value are a feature of Machair soil.</title>
        <authorList>
            <person name="Prole J.R."/>
            <person name="Goodfellow M."/>
            <person name="Allenby N."/>
            <person name="Ward A.C."/>
        </authorList>
    </citation>
    <scope>NUCLEOTIDE SEQUENCE</scope>
    <source>
        <strain evidence="1">MS1.AVA.4</strain>
    </source>
</reference>
<dbReference type="Proteomes" id="UP001375539">
    <property type="component" value="Unassembled WGS sequence"/>
</dbReference>
<protein>
    <submittedName>
        <fullName evidence="1">DUF1254 domain-containing protein</fullName>
    </submittedName>
</protein>
<name>A0ACC6QHQ5_9ACTN</name>
<gene>
    <name evidence="1" type="ORF">WKI58_16180</name>
</gene>
<evidence type="ECO:0000313" key="1">
    <source>
        <dbReference type="EMBL" id="MEJ8658048.1"/>
    </source>
</evidence>
<evidence type="ECO:0000313" key="2">
    <source>
        <dbReference type="Proteomes" id="UP001375539"/>
    </source>
</evidence>
<dbReference type="EMBL" id="JBBKAI010000002">
    <property type="protein sequence ID" value="MEJ8658048.1"/>
    <property type="molecule type" value="Genomic_DNA"/>
</dbReference>
<organism evidence="1 2">
    <name type="scientific">Streptomyces pratisoli</name>
    <dbReference type="NCBI Taxonomy" id="3139917"/>
    <lineage>
        <taxon>Bacteria</taxon>
        <taxon>Bacillati</taxon>
        <taxon>Actinomycetota</taxon>
        <taxon>Actinomycetes</taxon>
        <taxon>Kitasatosporales</taxon>
        <taxon>Streptomycetaceae</taxon>
        <taxon>Streptomyces</taxon>
    </lineage>
</organism>
<keyword evidence="2" id="KW-1185">Reference proteome</keyword>